<dbReference type="Gramene" id="ORUFI11G05090.1">
    <property type="protein sequence ID" value="ORUFI11G05090.1"/>
    <property type="gene ID" value="ORUFI11G05090"/>
</dbReference>
<organism evidence="2 3">
    <name type="scientific">Oryza rufipogon</name>
    <name type="common">Brownbeard rice</name>
    <name type="synonym">Asian wild rice</name>
    <dbReference type="NCBI Taxonomy" id="4529"/>
    <lineage>
        <taxon>Eukaryota</taxon>
        <taxon>Viridiplantae</taxon>
        <taxon>Streptophyta</taxon>
        <taxon>Embryophyta</taxon>
        <taxon>Tracheophyta</taxon>
        <taxon>Spermatophyta</taxon>
        <taxon>Magnoliopsida</taxon>
        <taxon>Liliopsida</taxon>
        <taxon>Poales</taxon>
        <taxon>Poaceae</taxon>
        <taxon>BOP clade</taxon>
        <taxon>Oryzoideae</taxon>
        <taxon>Oryzeae</taxon>
        <taxon>Oryzinae</taxon>
        <taxon>Oryza</taxon>
    </lineage>
</organism>
<keyword evidence="3" id="KW-1185">Reference proteome</keyword>
<dbReference type="AlphaFoldDB" id="A0A0E0R522"/>
<reference evidence="3" key="1">
    <citation type="submission" date="2013-06" db="EMBL/GenBank/DDBJ databases">
        <authorList>
            <person name="Zhao Q."/>
        </authorList>
    </citation>
    <scope>NUCLEOTIDE SEQUENCE</scope>
    <source>
        <strain evidence="3">cv. W1943</strain>
    </source>
</reference>
<feature type="compositionally biased region" description="Polar residues" evidence="1">
    <location>
        <begin position="1"/>
        <end position="21"/>
    </location>
</feature>
<dbReference type="HOGENOM" id="CLU_1017015_0_0_1"/>
<sequence>MVRLTVSAQSVQREYNNQTSGGDRRQQRIKRASHGISQTLVLLELTADAAMAARRSISNGMRTATVDFLELRCYFDYFNISTITGGLEKGVLSSDPSSAVSRETNNASQATLTAASRRAAPTVGEGAGLLPRRRHRAYAWAVWARSARPRRTRRLALPVETSERAHCIDLVFVIIIVMRDSETATTSNPHLPGSCRSPYELIPTMPGCHPLYLAVIPSTYDARPELDAIGRPPASIAPKIRTIAFAWRPRPWWRAGPTTDTSRRGDSPPPLPSS</sequence>
<protein>
    <submittedName>
        <fullName evidence="2">Uncharacterized protein</fullName>
    </submittedName>
</protein>
<dbReference type="EnsemblPlants" id="ORUFI11G05090.1">
    <property type="protein sequence ID" value="ORUFI11G05090.1"/>
    <property type="gene ID" value="ORUFI11G05090"/>
</dbReference>
<evidence type="ECO:0000256" key="1">
    <source>
        <dbReference type="SAM" id="MobiDB-lite"/>
    </source>
</evidence>
<evidence type="ECO:0000313" key="3">
    <source>
        <dbReference type="Proteomes" id="UP000008022"/>
    </source>
</evidence>
<dbReference type="Proteomes" id="UP000008022">
    <property type="component" value="Unassembled WGS sequence"/>
</dbReference>
<feature type="region of interest" description="Disordered" evidence="1">
    <location>
        <begin position="94"/>
        <end position="126"/>
    </location>
</feature>
<feature type="compositionally biased region" description="Polar residues" evidence="1">
    <location>
        <begin position="94"/>
        <end position="114"/>
    </location>
</feature>
<name>A0A0E0R522_ORYRU</name>
<reference evidence="2" key="2">
    <citation type="submission" date="2015-06" db="UniProtKB">
        <authorList>
            <consortium name="EnsemblPlants"/>
        </authorList>
    </citation>
    <scope>IDENTIFICATION</scope>
</reference>
<evidence type="ECO:0000313" key="2">
    <source>
        <dbReference type="EnsemblPlants" id="ORUFI11G05090.1"/>
    </source>
</evidence>
<accession>A0A0E0R522</accession>
<proteinExistence type="predicted"/>
<feature type="region of interest" description="Disordered" evidence="1">
    <location>
        <begin position="1"/>
        <end position="29"/>
    </location>
</feature>
<feature type="region of interest" description="Disordered" evidence="1">
    <location>
        <begin position="254"/>
        <end position="274"/>
    </location>
</feature>